<evidence type="ECO:0000256" key="1">
    <source>
        <dbReference type="SAM" id="Phobius"/>
    </source>
</evidence>
<evidence type="ECO:0000313" key="3">
    <source>
        <dbReference type="Proteomes" id="UP001150879"/>
    </source>
</evidence>
<keyword evidence="1" id="KW-0472">Membrane</keyword>
<keyword evidence="1" id="KW-0812">Transmembrane</keyword>
<reference evidence="2" key="1">
    <citation type="submission" date="2022-11" db="EMBL/GenBank/DDBJ databases">
        <authorList>
            <person name="Petersen C."/>
        </authorList>
    </citation>
    <scope>NUCLEOTIDE SEQUENCE</scope>
    <source>
        <strain evidence="2">IBT 16849</strain>
    </source>
</reference>
<organism evidence="2 3">
    <name type="scientific">Penicillium cf. griseofulvum</name>
    <dbReference type="NCBI Taxonomy" id="2972120"/>
    <lineage>
        <taxon>Eukaryota</taxon>
        <taxon>Fungi</taxon>
        <taxon>Dikarya</taxon>
        <taxon>Ascomycota</taxon>
        <taxon>Pezizomycotina</taxon>
        <taxon>Eurotiomycetes</taxon>
        <taxon>Eurotiomycetidae</taxon>
        <taxon>Eurotiales</taxon>
        <taxon>Aspergillaceae</taxon>
        <taxon>Penicillium</taxon>
    </lineage>
</organism>
<dbReference type="Proteomes" id="UP001150879">
    <property type="component" value="Unassembled WGS sequence"/>
</dbReference>
<dbReference type="AlphaFoldDB" id="A0A9W9MTS9"/>
<dbReference type="EMBL" id="JAPQKP010000002">
    <property type="protein sequence ID" value="KAJ5207387.1"/>
    <property type="molecule type" value="Genomic_DNA"/>
</dbReference>
<feature type="transmembrane region" description="Helical" evidence="1">
    <location>
        <begin position="103"/>
        <end position="128"/>
    </location>
</feature>
<sequence length="179" mass="19554">MRQSVHRDVMPYPAYDCLASRIVDAPGASACSAEQICSDKALLQSWNIQFPHRYKDGYMAFTGLVAGISITAFVMICARGVFPLIASMTKGKSARRWREIARAIDFGFAGSLGVAGAGCIVVGVITAADAIGAFDHSREGAVALNWDCNALHVNVSPWRYYLDVDYELPLRVARTWFNS</sequence>
<keyword evidence="1" id="KW-1133">Transmembrane helix</keyword>
<feature type="transmembrane region" description="Helical" evidence="1">
    <location>
        <begin position="58"/>
        <end position="82"/>
    </location>
</feature>
<keyword evidence="3" id="KW-1185">Reference proteome</keyword>
<evidence type="ECO:0000313" key="2">
    <source>
        <dbReference type="EMBL" id="KAJ5207387.1"/>
    </source>
</evidence>
<protein>
    <submittedName>
        <fullName evidence="2">Uncharacterized protein</fullName>
    </submittedName>
</protein>
<reference evidence="2" key="2">
    <citation type="journal article" date="2023" name="IMA Fungus">
        <title>Comparative genomic study of the Penicillium genus elucidates a diverse pangenome and 15 lateral gene transfer events.</title>
        <authorList>
            <person name="Petersen C."/>
            <person name="Sorensen T."/>
            <person name="Nielsen M.R."/>
            <person name="Sondergaard T.E."/>
            <person name="Sorensen J.L."/>
            <person name="Fitzpatrick D.A."/>
            <person name="Frisvad J.C."/>
            <person name="Nielsen K.L."/>
        </authorList>
    </citation>
    <scope>NUCLEOTIDE SEQUENCE</scope>
    <source>
        <strain evidence="2">IBT 16849</strain>
    </source>
</reference>
<proteinExistence type="predicted"/>
<accession>A0A9W9MTS9</accession>
<name>A0A9W9MTS9_9EURO</name>
<comment type="caution">
    <text evidence="2">The sequence shown here is derived from an EMBL/GenBank/DDBJ whole genome shotgun (WGS) entry which is preliminary data.</text>
</comment>
<gene>
    <name evidence="2" type="ORF">N7472_003835</name>
</gene>